<reference evidence="2 3" key="1">
    <citation type="journal article" date="2021" name="Plant Biotechnol. J.">
        <title>Multi-omics assisted identification of the key and species-specific regulatory components of drought-tolerant mechanisms in Gossypium stocksii.</title>
        <authorList>
            <person name="Yu D."/>
            <person name="Ke L."/>
            <person name="Zhang D."/>
            <person name="Wu Y."/>
            <person name="Sun Y."/>
            <person name="Mei J."/>
            <person name="Sun J."/>
            <person name="Sun Y."/>
        </authorList>
    </citation>
    <scope>NUCLEOTIDE SEQUENCE [LARGE SCALE GENOMIC DNA]</scope>
    <source>
        <strain evidence="3">cv. E1</strain>
        <tissue evidence="2">Leaf</tissue>
    </source>
</reference>
<organism evidence="2 3">
    <name type="scientific">Gossypium stocksii</name>
    <dbReference type="NCBI Taxonomy" id="47602"/>
    <lineage>
        <taxon>Eukaryota</taxon>
        <taxon>Viridiplantae</taxon>
        <taxon>Streptophyta</taxon>
        <taxon>Embryophyta</taxon>
        <taxon>Tracheophyta</taxon>
        <taxon>Spermatophyta</taxon>
        <taxon>Magnoliopsida</taxon>
        <taxon>eudicotyledons</taxon>
        <taxon>Gunneridae</taxon>
        <taxon>Pentapetalae</taxon>
        <taxon>rosids</taxon>
        <taxon>malvids</taxon>
        <taxon>Malvales</taxon>
        <taxon>Malvaceae</taxon>
        <taxon>Malvoideae</taxon>
        <taxon>Gossypium</taxon>
    </lineage>
</organism>
<dbReference type="AlphaFoldDB" id="A0A9D3WEM5"/>
<dbReference type="OrthoDB" id="999640at2759"/>
<evidence type="ECO:0000313" key="3">
    <source>
        <dbReference type="Proteomes" id="UP000828251"/>
    </source>
</evidence>
<protein>
    <recommendedName>
        <fullName evidence="1">Reverse transcriptase Ty1/copia-type domain-containing protein</fullName>
    </recommendedName>
</protein>
<keyword evidence="3" id="KW-1185">Reference proteome</keyword>
<dbReference type="EMBL" id="JAIQCV010000002">
    <property type="protein sequence ID" value="KAH1122317.1"/>
    <property type="molecule type" value="Genomic_DNA"/>
</dbReference>
<dbReference type="InterPro" id="IPR013103">
    <property type="entry name" value="RVT_2"/>
</dbReference>
<dbReference type="CDD" id="cd09272">
    <property type="entry name" value="RNase_HI_RT_Ty1"/>
    <property type="match status" value="1"/>
</dbReference>
<dbReference type="Pfam" id="PF07727">
    <property type="entry name" value="RVT_2"/>
    <property type="match status" value="1"/>
</dbReference>
<comment type="caution">
    <text evidence="2">The sequence shown here is derived from an EMBL/GenBank/DDBJ whole genome shotgun (WGS) entry which is preliminary data.</text>
</comment>
<evidence type="ECO:0000259" key="1">
    <source>
        <dbReference type="Pfam" id="PF07727"/>
    </source>
</evidence>
<accession>A0A9D3WEM5</accession>
<sequence>MITRSKLGIFKPKAFLTKAACLSDDTPSDIHEVMKHECWQAAVHSELQALLQNNTWSLSPLPANHKVVLIIVYVDDIVITGSSNDEIGSIVRQLHSKFALKDMGQLNFFLGIEVQHTLQGVFLSQKKYILEILTKTAMLGAAATPTPMVNTSKLTASDGSPLFVDVQLYRSTVGMLQYLCLTRPQLSFCVNKLSQYMNLPIDHGLFFSKGRVEVVGYSDADWASSLEDRRSTTGYVVYLGPNPVAWCSKKQNVVSRSSSEAEYRSLANCVSELLWVKQLIAEIGLSACSTPVIWCDNTSAVSIAENPTHHARIKHVEIDHHFVREKVLDGTLQVNYVPSSKQIADVLTKPITPIYFDSFRQALRVITQNDVCKISINKEPREY</sequence>
<dbReference type="SUPFAM" id="SSF56672">
    <property type="entry name" value="DNA/RNA polymerases"/>
    <property type="match status" value="1"/>
</dbReference>
<dbReference type="PANTHER" id="PTHR11439:SF467">
    <property type="entry name" value="INTEGRASE CATALYTIC DOMAIN-CONTAINING PROTEIN"/>
    <property type="match status" value="1"/>
</dbReference>
<proteinExistence type="predicted"/>
<dbReference type="InterPro" id="IPR043502">
    <property type="entry name" value="DNA/RNA_pol_sf"/>
</dbReference>
<feature type="domain" description="Reverse transcriptase Ty1/copia-type" evidence="1">
    <location>
        <begin position="64"/>
        <end position="149"/>
    </location>
</feature>
<dbReference type="Proteomes" id="UP000828251">
    <property type="component" value="Unassembled WGS sequence"/>
</dbReference>
<gene>
    <name evidence="2" type="ORF">J1N35_005477</name>
</gene>
<dbReference type="PANTHER" id="PTHR11439">
    <property type="entry name" value="GAG-POL-RELATED RETROTRANSPOSON"/>
    <property type="match status" value="1"/>
</dbReference>
<evidence type="ECO:0000313" key="2">
    <source>
        <dbReference type="EMBL" id="KAH1122317.1"/>
    </source>
</evidence>
<name>A0A9D3WEM5_9ROSI</name>